<dbReference type="PANTHER" id="PTHR11829">
    <property type="entry name" value="FORKHEAD BOX PROTEIN"/>
    <property type="match status" value="1"/>
</dbReference>
<dbReference type="GO" id="GO:0030154">
    <property type="term" value="P:cell differentiation"/>
    <property type="evidence" value="ECO:0007669"/>
    <property type="project" value="TreeGrafter"/>
</dbReference>
<feature type="domain" description="Fork-head" evidence="4">
    <location>
        <begin position="68"/>
        <end position="162"/>
    </location>
</feature>
<accession>A0A822ZV73</accession>
<dbReference type="InterPro" id="IPR036388">
    <property type="entry name" value="WH-like_DNA-bd_sf"/>
</dbReference>
<comment type="subcellular location">
    <subcellularLocation>
        <location evidence="3">Nucleus</location>
    </subcellularLocation>
</comment>
<dbReference type="FunFam" id="1.10.10.10:FF:000135">
    <property type="entry name" value="forkhead box protein G1"/>
    <property type="match status" value="1"/>
</dbReference>
<evidence type="ECO:0000256" key="2">
    <source>
        <dbReference type="ARBA" id="ARBA00023242"/>
    </source>
</evidence>
<dbReference type="InterPro" id="IPR018122">
    <property type="entry name" value="TF_fork_head_CS_1"/>
</dbReference>
<evidence type="ECO:0000256" key="1">
    <source>
        <dbReference type="ARBA" id="ARBA00023125"/>
    </source>
</evidence>
<dbReference type="OrthoDB" id="5402974at2759"/>
<dbReference type="SMART" id="SM00339">
    <property type="entry name" value="FH"/>
    <property type="match status" value="1"/>
</dbReference>
<protein>
    <submittedName>
        <fullName evidence="5">Forkhead box A</fullName>
    </submittedName>
</protein>
<dbReference type="AlphaFoldDB" id="A0A822ZV73"/>
<proteinExistence type="evidence at transcript level"/>
<dbReference type="EMBL" id="BK013026">
    <property type="protein sequence ID" value="DAD52854.1"/>
    <property type="molecule type" value="mRNA"/>
</dbReference>
<gene>
    <name evidence="5" type="primary">P</name>
</gene>
<dbReference type="GO" id="GO:0000978">
    <property type="term" value="F:RNA polymerase II cis-regulatory region sequence-specific DNA binding"/>
    <property type="evidence" value="ECO:0007669"/>
    <property type="project" value="TreeGrafter"/>
</dbReference>
<dbReference type="SUPFAM" id="SSF46785">
    <property type="entry name" value="Winged helix' DNA-binding domain"/>
    <property type="match status" value="1"/>
</dbReference>
<sequence length="205" mass="24298">MFQYLNVQDTNELNSCNVKDMMNYSLNSKSFLTQFEISNEYCNSLTNESFPECFSAKSEDLTNDKPVKPPYSYITLISIAIRSSPNQKQTLNGIYDWIRKHFAYFKLDTQRWQNSIRHALSFNDCFIKLARPIGESGKGCYWAIHPEAKDHFQFGSLLRRYKKFTQSDRNHKIWNYFPYSHQASAIVTKNIAFPYNTNDRFFYYK</sequence>
<dbReference type="PROSITE" id="PS00657">
    <property type="entry name" value="FORK_HEAD_1"/>
    <property type="match status" value="1"/>
</dbReference>
<reference evidence="5" key="1">
    <citation type="journal article" name="Sci. Rep.">
        <title>Analysis of Fox genes in Schmidtea mediterranea reveals new families and a conserved role of Smed-foxO in controlling cell death.</title>
        <authorList>
            <person name="Pascual-Carreras E."/>
            <person name="Herrera-Ubeda C."/>
            <person name="Rossello M."/>
            <person name="Coronel-Cordoba P."/>
            <person name="Garcia-Fernandez J."/>
            <person name="Salo E."/>
            <person name="Adell T."/>
        </authorList>
    </citation>
    <scope>NUCLEOTIDE SEQUENCE</scope>
</reference>
<dbReference type="InterPro" id="IPR050211">
    <property type="entry name" value="FOX_domain-containing"/>
</dbReference>
<dbReference type="PANTHER" id="PTHR11829:SF343">
    <property type="entry name" value="FORK-HEAD DOMAIN-CONTAINING PROTEIN"/>
    <property type="match status" value="1"/>
</dbReference>
<dbReference type="GO" id="GO:0000981">
    <property type="term" value="F:DNA-binding transcription factor activity, RNA polymerase II-specific"/>
    <property type="evidence" value="ECO:0007669"/>
    <property type="project" value="TreeGrafter"/>
</dbReference>
<dbReference type="Gene3D" id="1.10.10.10">
    <property type="entry name" value="Winged helix-like DNA-binding domain superfamily/Winged helix DNA-binding domain"/>
    <property type="match status" value="1"/>
</dbReference>
<keyword evidence="1 3" id="KW-0238">DNA-binding</keyword>
<organism evidence="5">
    <name type="scientific">Schmidtea mediterranea</name>
    <name type="common">Freshwater planarian flatworm</name>
    <dbReference type="NCBI Taxonomy" id="79327"/>
    <lineage>
        <taxon>Eukaryota</taxon>
        <taxon>Metazoa</taxon>
        <taxon>Spiralia</taxon>
        <taxon>Lophotrochozoa</taxon>
        <taxon>Platyhelminthes</taxon>
        <taxon>Rhabditophora</taxon>
        <taxon>Seriata</taxon>
        <taxon>Tricladida</taxon>
        <taxon>Continenticola</taxon>
        <taxon>Geoplanoidea</taxon>
        <taxon>Dugesiidae</taxon>
        <taxon>Schmidtea</taxon>
    </lineage>
</organism>
<evidence type="ECO:0000313" key="5">
    <source>
        <dbReference type="EMBL" id="DAD52854.1"/>
    </source>
</evidence>
<evidence type="ECO:0000259" key="4">
    <source>
        <dbReference type="PROSITE" id="PS50039"/>
    </source>
</evidence>
<dbReference type="InterPro" id="IPR036390">
    <property type="entry name" value="WH_DNA-bd_sf"/>
</dbReference>
<dbReference type="InterPro" id="IPR001766">
    <property type="entry name" value="Fork_head_dom"/>
</dbReference>
<dbReference type="GO" id="GO:0005634">
    <property type="term" value="C:nucleus"/>
    <property type="evidence" value="ECO:0007669"/>
    <property type="project" value="UniProtKB-SubCell"/>
</dbReference>
<keyword evidence="2 3" id="KW-0539">Nucleus</keyword>
<name>A0A822ZV73_SCHMD</name>
<dbReference type="PROSITE" id="PS00658">
    <property type="entry name" value="FORK_HEAD_2"/>
    <property type="match status" value="1"/>
</dbReference>
<evidence type="ECO:0000256" key="3">
    <source>
        <dbReference type="PROSITE-ProRule" id="PRU00089"/>
    </source>
</evidence>
<dbReference type="InterPro" id="IPR030456">
    <property type="entry name" value="TF_fork_head_CS_2"/>
</dbReference>
<dbReference type="PROSITE" id="PS50039">
    <property type="entry name" value="FORK_HEAD_3"/>
    <property type="match status" value="1"/>
</dbReference>
<feature type="DNA-binding region" description="Fork-head" evidence="3">
    <location>
        <begin position="68"/>
        <end position="162"/>
    </location>
</feature>
<dbReference type="PRINTS" id="PR00053">
    <property type="entry name" value="FORKHEAD"/>
</dbReference>
<dbReference type="Pfam" id="PF00250">
    <property type="entry name" value="Forkhead"/>
    <property type="match status" value="1"/>
</dbReference>
<dbReference type="GO" id="GO:0009653">
    <property type="term" value="P:anatomical structure morphogenesis"/>
    <property type="evidence" value="ECO:0007669"/>
    <property type="project" value="TreeGrafter"/>
</dbReference>